<dbReference type="Proteomes" id="UP000471501">
    <property type="component" value="Unassembled WGS sequence"/>
</dbReference>
<sequence>MSNQTLASLEPIVGGWSEFQKLTVEDLLVFNKALEGYVGVKYTPTKVAIQIVAGTNYRFRCTASVPPYDDAYESVVKIIKPLEGDPYVVKITRI</sequence>
<proteinExistence type="predicted"/>
<organism evidence="1 2">
    <name type="scientific">Flavobacterium hydrocarbonoxydans</name>
    <dbReference type="NCBI Taxonomy" id="2683249"/>
    <lineage>
        <taxon>Bacteria</taxon>
        <taxon>Pseudomonadati</taxon>
        <taxon>Bacteroidota</taxon>
        <taxon>Flavobacteriia</taxon>
        <taxon>Flavobacteriales</taxon>
        <taxon>Flavobacteriaceae</taxon>
        <taxon>Flavobacterium</taxon>
    </lineage>
</organism>
<reference evidence="1 2" key="1">
    <citation type="submission" date="2019-12" db="EMBL/GenBank/DDBJ databases">
        <authorList>
            <person name="Kim Y.S."/>
        </authorList>
    </citation>
    <scope>NUCLEOTIDE SEQUENCE [LARGE SCALE GENOMIC DNA]</scope>
    <source>
        <strain evidence="1 2">GA093</strain>
    </source>
</reference>
<name>A0A6I4NPG1_9FLAO</name>
<dbReference type="SUPFAM" id="SSF54403">
    <property type="entry name" value="Cystatin/monellin"/>
    <property type="match status" value="1"/>
</dbReference>
<evidence type="ECO:0000313" key="2">
    <source>
        <dbReference type="Proteomes" id="UP000471501"/>
    </source>
</evidence>
<evidence type="ECO:0000313" key="1">
    <source>
        <dbReference type="EMBL" id="MWB96356.1"/>
    </source>
</evidence>
<evidence type="ECO:0008006" key="3">
    <source>
        <dbReference type="Google" id="ProtNLM"/>
    </source>
</evidence>
<keyword evidence="2" id="KW-1185">Reference proteome</keyword>
<accession>A0A6I4NPG1</accession>
<gene>
    <name evidence="1" type="ORF">GON26_18490</name>
</gene>
<dbReference type="InterPro" id="IPR046350">
    <property type="entry name" value="Cystatin_sf"/>
</dbReference>
<dbReference type="EMBL" id="WSTB01000012">
    <property type="protein sequence ID" value="MWB96356.1"/>
    <property type="molecule type" value="Genomic_DNA"/>
</dbReference>
<protein>
    <recommendedName>
        <fullName evidence="3">Cystatin domain-containing protein</fullName>
    </recommendedName>
</protein>
<comment type="caution">
    <text evidence="1">The sequence shown here is derived from an EMBL/GenBank/DDBJ whole genome shotgun (WGS) entry which is preliminary data.</text>
</comment>
<dbReference type="AlphaFoldDB" id="A0A6I4NPG1"/>
<dbReference type="RefSeq" id="WP_160376252.1">
    <property type="nucleotide sequence ID" value="NZ_WSTB01000012.1"/>
</dbReference>